<dbReference type="GeneID" id="63691290"/>
<dbReference type="InterPro" id="IPR036427">
    <property type="entry name" value="Bromodomain-like_sf"/>
</dbReference>
<dbReference type="PROSITE" id="PS51186">
    <property type="entry name" value="GNAT"/>
    <property type="match status" value="1"/>
</dbReference>
<sequence>MHTNAQGRSTLGGKTLARQTPPIDLPLEGKAEPGGDRERKKKEREAEERAEADDLDLALDVEEGDESGEEPLAAALPLETTFPRTPAGGSPSVLRTPVVGHKKAVGGAGKRLPGGGGSMLAGAQGGEREEEKAAKPQRKTRPAVLEEQMSIIRFFPVPTLLKPQTSILLTGLKNLFQKQLPNMPPEYIAKLVFDPNHCALAVVKKGLRVVGGITFRSFEKRGFAEIVFCAVDSAEQSKGYGVHLMNHLKDYLRQAMPGINHFLTYADNYAVGYFRKQGFTKEITLPRERWAGYIKDYEGATIMQCTFLPPKFKYLELHDALIRQRDDIRAIIAANSTGGKVYKGLQVFKDREARGIKPPGKVVKLAKGEEEEKVWRLDAKDVPGLCETGWTYEQDALDRHMKGPQHTKMKHLLQDLQTHNASWPFLQPVPKDEVPEYYDTIPQPVDLSSIEHKLDNAQYAAFKDFYDDVILMFDNCRAFNQLESVYVKNANKLQKYFEEQMAERGFEV</sequence>
<keyword evidence="7 12" id="KW-0103">Bromodomain</keyword>
<keyword evidence="9" id="KW-0804">Transcription</keyword>
<keyword evidence="10" id="KW-0539">Nucleus</keyword>
<evidence type="ECO:0000313" key="17">
    <source>
        <dbReference type="Proteomes" id="UP000030653"/>
    </source>
</evidence>
<dbReference type="SUPFAM" id="SSF55729">
    <property type="entry name" value="Acyl-CoA N-acyltransferases (Nat)"/>
    <property type="match status" value="1"/>
</dbReference>
<evidence type="ECO:0000256" key="6">
    <source>
        <dbReference type="ARBA" id="ARBA00023015"/>
    </source>
</evidence>
<dbReference type="PANTHER" id="PTHR45750">
    <property type="entry name" value="GH11602P"/>
    <property type="match status" value="1"/>
</dbReference>
<dbReference type="InterPro" id="IPR037800">
    <property type="entry name" value="GCN5"/>
</dbReference>
<keyword evidence="5" id="KW-0156">Chromatin regulator</keyword>
<dbReference type="PROSITE" id="PS50014">
    <property type="entry name" value="BROMODOMAIN_2"/>
    <property type="match status" value="1"/>
</dbReference>
<dbReference type="STRING" id="1858805.M5GDB2"/>
<dbReference type="Gene3D" id="1.20.920.10">
    <property type="entry name" value="Bromodomain-like"/>
    <property type="match status" value="1"/>
</dbReference>
<dbReference type="InterPro" id="IPR000182">
    <property type="entry name" value="GNAT_dom"/>
</dbReference>
<dbReference type="SUPFAM" id="SSF47370">
    <property type="entry name" value="Bromodomain"/>
    <property type="match status" value="1"/>
</dbReference>
<dbReference type="InterPro" id="IPR016181">
    <property type="entry name" value="Acyl_CoA_acyltransferase"/>
</dbReference>
<evidence type="ECO:0000313" key="16">
    <source>
        <dbReference type="EMBL" id="EJU04407.1"/>
    </source>
</evidence>
<evidence type="ECO:0000256" key="7">
    <source>
        <dbReference type="ARBA" id="ARBA00023117"/>
    </source>
</evidence>
<dbReference type="InterPro" id="IPR001487">
    <property type="entry name" value="Bromodomain"/>
</dbReference>
<dbReference type="EMBL" id="JH795858">
    <property type="protein sequence ID" value="EJU04407.1"/>
    <property type="molecule type" value="Genomic_DNA"/>
</dbReference>
<name>M5GDB2_DACPD</name>
<dbReference type="RefSeq" id="XP_040631301.1">
    <property type="nucleotide sequence ID" value="XM_040776228.1"/>
</dbReference>
<feature type="compositionally biased region" description="Basic and acidic residues" evidence="13">
    <location>
        <begin position="27"/>
        <end position="49"/>
    </location>
</feature>
<comment type="subcellular location">
    <subcellularLocation>
        <location evidence="1">Nucleus</location>
    </subcellularLocation>
</comment>
<dbReference type="GO" id="GO:0000123">
    <property type="term" value="C:histone acetyltransferase complex"/>
    <property type="evidence" value="ECO:0007669"/>
    <property type="project" value="TreeGrafter"/>
</dbReference>
<protein>
    <recommendedName>
        <fullName evidence="3">histone acetyltransferase</fullName>
        <ecNumber evidence="3">2.3.1.48</ecNumber>
    </recommendedName>
</protein>
<dbReference type="Gene3D" id="3.40.630.30">
    <property type="match status" value="1"/>
</dbReference>
<dbReference type="OMA" id="IEYRVVN"/>
<evidence type="ECO:0000256" key="2">
    <source>
        <dbReference type="ARBA" id="ARBA00008607"/>
    </source>
</evidence>
<dbReference type="OrthoDB" id="1937912at2759"/>
<dbReference type="InterPro" id="IPR018359">
    <property type="entry name" value="Bromodomain_CS"/>
</dbReference>
<dbReference type="PRINTS" id="PR00503">
    <property type="entry name" value="BROMODOMAIN"/>
</dbReference>
<dbReference type="EC" id="2.3.1.48" evidence="3"/>
<evidence type="ECO:0000256" key="11">
    <source>
        <dbReference type="ARBA" id="ARBA00023315"/>
    </source>
</evidence>
<evidence type="ECO:0000256" key="1">
    <source>
        <dbReference type="ARBA" id="ARBA00004123"/>
    </source>
</evidence>
<dbReference type="GO" id="GO:0045944">
    <property type="term" value="P:positive regulation of transcription by RNA polymerase II"/>
    <property type="evidence" value="ECO:0007669"/>
    <property type="project" value="TreeGrafter"/>
</dbReference>
<evidence type="ECO:0000256" key="10">
    <source>
        <dbReference type="ARBA" id="ARBA00023242"/>
    </source>
</evidence>
<evidence type="ECO:0000259" key="14">
    <source>
        <dbReference type="PROSITE" id="PS50014"/>
    </source>
</evidence>
<evidence type="ECO:0000256" key="9">
    <source>
        <dbReference type="ARBA" id="ARBA00023163"/>
    </source>
</evidence>
<reference evidence="16 17" key="1">
    <citation type="journal article" date="2012" name="Science">
        <title>The Paleozoic origin of enzymatic lignin decomposition reconstructed from 31 fungal genomes.</title>
        <authorList>
            <person name="Floudas D."/>
            <person name="Binder M."/>
            <person name="Riley R."/>
            <person name="Barry K."/>
            <person name="Blanchette R.A."/>
            <person name="Henrissat B."/>
            <person name="Martinez A.T."/>
            <person name="Otillar R."/>
            <person name="Spatafora J.W."/>
            <person name="Yadav J.S."/>
            <person name="Aerts A."/>
            <person name="Benoit I."/>
            <person name="Boyd A."/>
            <person name="Carlson A."/>
            <person name="Copeland A."/>
            <person name="Coutinho P.M."/>
            <person name="de Vries R.P."/>
            <person name="Ferreira P."/>
            <person name="Findley K."/>
            <person name="Foster B."/>
            <person name="Gaskell J."/>
            <person name="Glotzer D."/>
            <person name="Gorecki P."/>
            <person name="Heitman J."/>
            <person name="Hesse C."/>
            <person name="Hori C."/>
            <person name="Igarashi K."/>
            <person name="Jurgens J.A."/>
            <person name="Kallen N."/>
            <person name="Kersten P."/>
            <person name="Kohler A."/>
            <person name="Kuees U."/>
            <person name="Kumar T.K.A."/>
            <person name="Kuo A."/>
            <person name="LaButti K."/>
            <person name="Larrondo L.F."/>
            <person name="Lindquist E."/>
            <person name="Ling A."/>
            <person name="Lombard V."/>
            <person name="Lucas S."/>
            <person name="Lundell T."/>
            <person name="Martin R."/>
            <person name="McLaughlin D.J."/>
            <person name="Morgenstern I."/>
            <person name="Morin E."/>
            <person name="Murat C."/>
            <person name="Nagy L.G."/>
            <person name="Nolan M."/>
            <person name="Ohm R.A."/>
            <person name="Patyshakuliyeva A."/>
            <person name="Rokas A."/>
            <person name="Ruiz-Duenas F.J."/>
            <person name="Sabat G."/>
            <person name="Salamov A."/>
            <person name="Samejima M."/>
            <person name="Schmutz J."/>
            <person name="Slot J.C."/>
            <person name="St John F."/>
            <person name="Stenlid J."/>
            <person name="Sun H."/>
            <person name="Sun S."/>
            <person name="Syed K."/>
            <person name="Tsang A."/>
            <person name="Wiebenga A."/>
            <person name="Young D."/>
            <person name="Pisabarro A."/>
            <person name="Eastwood D.C."/>
            <person name="Martin F."/>
            <person name="Cullen D."/>
            <person name="Grigoriev I.V."/>
            <person name="Hibbett D.S."/>
        </authorList>
    </citation>
    <scope>NUCLEOTIDE SEQUENCE [LARGE SCALE GENOMIC DNA]</scope>
    <source>
        <strain evidence="16 17">DJM-731 SS1</strain>
    </source>
</reference>
<evidence type="ECO:0000259" key="15">
    <source>
        <dbReference type="PROSITE" id="PS51186"/>
    </source>
</evidence>
<feature type="domain" description="Bromo" evidence="14">
    <location>
        <begin position="417"/>
        <end position="487"/>
    </location>
</feature>
<dbReference type="AlphaFoldDB" id="M5GDB2"/>
<evidence type="ECO:0000256" key="4">
    <source>
        <dbReference type="ARBA" id="ARBA00022679"/>
    </source>
</evidence>
<evidence type="ECO:0000256" key="3">
    <source>
        <dbReference type="ARBA" id="ARBA00013184"/>
    </source>
</evidence>
<keyword evidence="11" id="KW-0012">Acyltransferase</keyword>
<evidence type="ECO:0000256" key="13">
    <source>
        <dbReference type="SAM" id="MobiDB-lite"/>
    </source>
</evidence>
<dbReference type="PROSITE" id="PS00633">
    <property type="entry name" value="BROMODOMAIN_1"/>
    <property type="match status" value="1"/>
</dbReference>
<keyword evidence="8" id="KW-0010">Activator</keyword>
<organism evidence="16 17">
    <name type="scientific">Dacryopinax primogenitus (strain DJM 731)</name>
    <name type="common">Brown rot fungus</name>
    <dbReference type="NCBI Taxonomy" id="1858805"/>
    <lineage>
        <taxon>Eukaryota</taxon>
        <taxon>Fungi</taxon>
        <taxon>Dikarya</taxon>
        <taxon>Basidiomycota</taxon>
        <taxon>Agaricomycotina</taxon>
        <taxon>Dacrymycetes</taxon>
        <taxon>Dacrymycetales</taxon>
        <taxon>Dacrymycetaceae</taxon>
        <taxon>Dacryopinax</taxon>
    </lineage>
</organism>
<dbReference type="CDD" id="cd05509">
    <property type="entry name" value="Bromo_gcn5_like"/>
    <property type="match status" value="1"/>
</dbReference>
<feature type="domain" description="N-acetyltransferase" evidence="15">
    <location>
        <begin position="159"/>
        <end position="308"/>
    </location>
</feature>
<accession>M5GDB2</accession>
<keyword evidence="6" id="KW-0805">Transcription regulation</keyword>
<gene>
    <name evidence="16" type="ORF">DACRYDRAFT_76862</name>
</gene>
<dbReference type="GO" id="GO:0010484">
    <property type="term" value="F:histone H3 acetyltransferase activity"/>
    <property type="evidence" value="ECO:0007669"/>
    <property type="project" value="TreeGrafter"/>
</dbReference>
<dbReference type="Pfam" id="PF00583">
    <property type="entry name" value="Acetyltransf_1"/>
    <property type="match status" value="1"/>
</dbReference>
<dbReference type="CDD" id="cd04301">
    <property type="entry name" value="NAT_SF"/>
    <property type="match status" value="1"/>
</dbReference>
<feature type="compositionally biased region" description="Gly residues" evidence="13">
    <location>
        <begin position="106"/>
        <end position="125"/>
    </location>
</feature>
<dbReference type="Pfam" id="PF00439">
    <property type="entry name" value="Bromodomain"/>
    <property type="match status" value="1"/>
</dbReference>
<feature type="region of interest" description="Disordered" evidence="13">
    <location>
        <begin position="1"/>
        <end position="69"/>
    </location>
</feature>
<feature type="region of interest" description="Disordered" evidence="13">
    <location>
        <begin position="104"/>
        <end position="142"/>
    </location>
</feature>
<comment type="similarity">
    <text evidence="2">Belongs to the acetyltransferase family. GCN5 subfamily.</text>
</comment>
<dbReference type="GO" id="GO:0005634">
    <property type="term" value="C:nucleus"/>
    <property type="evidence" value="ECO:0007669"/>
    <property type="project" value="UniProtKB-SubCell"/>
</dbReference>
<dbReference type="HOGENOM" id="CLU_015741_1_1_1"/>
<feature type="compositionally biased region" description="Acidic residues" evidence="13">
    <location>
        <begin position="50"/>
        <end position="69"/>
    </location>
</feature>
<proteinExistence type="inferred from homology"/>
<dbReference type="Proteomes" id="UP000030653">
    <property type="component" value="Unassembled WGS sequence"/>
</dbReference>
<keyword evidence="4" id="KW-0808">Transferase</keyword>
<keyword evidence="17" id="KW-1185">Reference proteome</keyword>
<evidence type="ECO:0000256" key="12">
    <source>
        <dbReference type="PROSITE-ProRule" id="PRU00035"/>
    </source>
</evidence>
<evidence type="ECO:0000256" key="8">
    <source>
        <dbReference type="ARBA" id="ARBA00023159"/>
    </source>
</evidence>
<dbReference type="PANTHER" id="PTHR45750:SF3">
    <property type="entry name" value="HISTONE ACETYLTRANSFERASE"/>
    <property type="match status" value="1"/>
</dbReference>
<evidence type="ECO:0000256" key="5">
    <source>
        <dbReference type="ARBA" id="ARBA00022853"/>
    </source>
</evidence>
<dbReference type="SMART" id="SM00297">
    <property type="entry name" value="BROMO"/>
    <property type="match status" value="1"/>
</dbReference>